<evidence type="ECO:0000256" key="1">
    <source>
        <dbReference type="SAM" id="MobiDB-lite"/>
    </source>
</evidence>
<organism evidence="2 3">
    <name type="scientific">Amblyomma americanum</name>
    <name type="common">Lone star tick</name>
    <dbReference type="NCBI Taxonomy" id="6943"/>
    <lineage>
        <taxon>Eukaryota</taxon>
        <taxon>Metazoa</taxon>
        <taxon>Ecdysozoa</taxon>
        <taxon>Arthropoda</taxon>
        <taxon>Chelicerata</taxon>
        <taxon>Arachnida</taxon>
        <taxon>Acari</taxon>
        <taxon>Parasitiformes</taxon>
        <taxon>Ixodida</taxon>
        <taxon>Ixodoidea</taxon>
        <taxon>Ixodidae</taxon>
        <taxon>Amblyomminae</taxon>
        <taxon>Amblyomma</taxon>
    </lineage>
</organism>
<dbReference type="EMBL" id="JARKHS020017951">
    <property type="protein sequence ID" value="KAK8772698.1"/>
    <property type="molecule type" value="Genomic_DNA"/>
</dbReference>
<dbReference type="AlphaFoldDB" id="A0AAQ4EDL5"/>
<comment type="caution">
    <text evidence="2">The sequence shown here is derived from an EMBL/GenBank/DDBJ whole genome shotgun (WGS) entry which is preliminary data.</text>
</comment>
<sequence>MEYRVDGEVIFPEEFDNDPRWSRAVRAHNKLYPTTKPSSSNDASAASSSGASPGKPAQLPQGKSTPPKIKKNAQLPRLTTSDLKIVFRPGGGLDLRPLNGGALLQLLCTGAEIHYAQARSQDKLRINPYNNSLTVSTSSEALMKRYVQLQELRLHDQQYPIHTSRPPTTPSKGYSTTRDITRLNKIFSPTSWR</sequence>
<protein>
    <submittedName>
        <fullName evidence="2">Uncharacterized protein</fullName>
    </submittedName>
</protein>
<proteinExistence type="predicted"/>
<reference evidence="2 3" key="1">
    <citation type="journal article" date="2023" name="Arcadia Sci">
        <title>De novo assembly of a long-read Amblyomma americanum tick genome.</title>
        <authorList>
            <person name="Chou S."/>
            <person name="Poskanzer K.E."/>
            <person name="Rollins M."/>
            <person name="Thuy-Boun P.S."/>
        </authorList>
    </citation>
    <scope>NUCLEOTIDE SEQUENCE [LARGE SCALE GENOMIC DNA]</scope>
    <source>
        <strain evidence="2">F_SG_1</strain>
        <tissue evidence="2">Salivary glands</tissue>
    </source>
</reference>
<gene>
    <name evidence="2" type="ORF">V5799_024057</name>
</gene>
<name>A0AAQ4EDL5_AMBAM</name>
<evidence type="ECO:0000313" key="3">
    <source>
        <dbReference type="Proteomes" id="UP001321473"/>
    </source>
</evidence>
<feature type="region of interest" description="Disordered" evidence="1">
    <location>
        <begin position="31"/>
        <end position="75"/>
    </location>
</feature>
<dbReference type="Proteomes" id="UP001321473">
    <property type="component" value="Unassembled WGS sequence"/>
</dbReference>
<keyword evidence="3" id="KW-1185">Reference proteome</keyword>
<accession>A0AAQ4EDL5</accession>
<feature type="compositionally biased region" description="Low complexity" evidence="1">
    <location>
        <begin position="38"/>
        <end position="52"/>
    </location>
</feature>
<evidence type="ECO:0000313" key="2">
    <source>
        <dbReference type="EMBL" id="KAK8772698.1"/>
    </source>
</evidence>